<keyword evidence="1" id="KW-0812">Transmembrane</keyword>
<keyword evidence="1" id="KW-1133">Transmembrane helix</keyword>
<keyword evidence="1" id="KW-0472">Membrane</keyword>
<feature type="transmembrane region" description="Helical" evidence="1">
    <location>
        <begin position="108"/>
        <end position="132"/>
    </location>
</feature>
<name>T1BUD5_9ZZZZ</name>
<protein>
    <submittedName>
        <fullName evidence="2">EmrB/QacA family drug resistance transporter</fullName>
    </submittedName>
</protein>
<proteinExistence type="predicted"/>
<accession>T1BUD5</accession>
<evidence type="ECO:0000256" key="1">
    <source>
        <dbReference type="SAM" id="Phobius"/>
    </source>
</evidence>
<dbReference type="AlphaFoldDB" id="T1BUD5"/>
<sequence>MAFLFVPFNTAAFGFIPKRNLSDASGIINLARNVGGSIGISCAVAFVKSSSQVHQTYLVANVNPLNRAYLTGIAGLKTAVIHAGGSVSSALHVAQGIMYNSIRQHAGMMAYVTAFQFMAALFLLVIPVALLLRTPRFHDEPLPVD</sequence>
<dbReference type="EMBL" id="AUZX01008137">
    <property type="protein sequence ID" value="EQD56799.1"/>
    <property type="molecule type" value="Genomic_DNA"/>
</dbReference>
<evidence type="ECO:0000313" key="2">
    <source>
        <dbReference type="EMBL" id="EQD56799.1"/>
    </source>
</evidence>
<gene>
    <name evidence="2" type="ORF">B1A_11383</name>
</gene>
<reference evidence="2" key="1">
    <citation type="submission" date="2013-08" db="EMBL/GenBank/DDBJ databases">
        <authorList>
            <person name="Mendez C."/>
            <person name="Richter M."/>
            <person name="Ferrer M."/>
            <person name="Sanchez J."/>
        </authorList>
    </citation>
    <scope>NUCLEOTIDE SEQUENCE</scope>
</reference>
<reference evidence="2" key="2">
    <citation type="journal article" date="2014" name="ISME J.">
        <title>Microbial stratification in low pH oxic and suboxic macroscopic growths along an acid mine drainage.</title>
        <authorList>
            <person name="Mendez-Garcia C."/>
            <person name="Mesa V."/>
            <person name="Sprenger R.R."/>
            <person name="Richter M."/>
            <person name="Diez M.S."/>
            <person name="Solano J."/>
            <person name="Bargiela R."/>
            <person name="Golyshina O.V."/>
            <person name="Manteca A."/>
            <person name="Ramos J.L."/>
            <person name="Gallego J.R."/>
            <person name="Llorente I."/>
            <person name="Martins Dos Santos V.A."/>
            <person name="Jensen O.N."/>
            <person name="Pelaez A.I."/>
            <person name="Sanchez J."/>
            <person name="Ferrer M."/>
        </authorList>
    </citation>
    <scope>NUCLEOTIDE SEQUENCE</scope>
</reference>
<comment type="caution">
    <text evidence="2">The sequence shown here is derived from an EMBL/GenBank/DDBJ whole genome shotgun (WGS) entry which is preliminary data.</text>
</comment>
<organism evidence="2">
    <name type="scientific">mine drainage metagenome</name>
    <dbReference type="NCBI Taxonomy" id="410659"/>
    <lineage>
        <taxon>unclassified sequences</taxon>
        <taxon>metagenomes</taxon>
        <taxon>ecological metagenomes</taxon>
    </lineage>
</organism>